<keyword evidence="9" id="KW-1185">Reference proteome</keyword>
<dbReference type="Proteomes" id="UP001285908">
    <property type="component" value="Unassembled WGS sequence"/>
</dbReference>
<evidence type="ECO:0000313" key="9">
    <source>
        <dbReference type="Proteomes" id="UP001285908"/>
    </source>
</evidence>
<dbReference type="CDD" id="cd18008">
    <property type="entry name" value="DEXDc_SHPRH-like"/>
    <property type="match status" value="1"/>
</dbReference>
<evidence type="ECO:0000256" key="5">
    <source>
        <dbReference type="SAM" id="MobiDB-lite"/>
    </source>
</evidence>
<feature type="domain" description="Helicase C-terminal" evidence="7">
    <location>
        <begin position="990"/>
        <end position="1150"/>
    </location>
</feature>
<feature type="domain" description="Helicase ATP-binding" evidence="6">
    <location>
        <begin position="482"/>
        <end position="663"/>
    </location>
</feature>
<keyword evidence="2 8" id="KW-0378">Hydrolase</keyword>
<feature type="compositionally biased region" description="Acidic residues" evidence="5">
    <location>
        <begin position="1204"/>
        <end position="1221"/>
    </location>
</feature>
<feature type="compositionally biased region" description="Acidic residues" evidence="5">
    <location>
        <begin position="1170"/>
        <end position="1179"/>
    </location>
</feature>
<evidence type="ECO:0000256" key="4">
    <source>
        <dbReference type="ARBA" id="ARBA00022840"/>
    </source>
</evidence>
<dbReference type="InterPro" id="IPR000330">
    <property type="entry name" value="SNF2_N"/>
</dbReference>
<dbReference type="GO" id="GO:0008094">
    <property type="term" value="F:ATP-dependent activity, acting on DNA"/>
    <property type="evidence" value="ECO:0007669"/>
    <property type="project" value="TreeGrafter"/>
</dbReference>
<organism evidence="8 9">
    <name type="scientific">Neurospora hispaniola</name>
    <dbReference type="NCBI Taxonomy" id="588809"/>
    <lineage>
        <taxon>Eukaryota</taxon>
        <taxon>Fungi</taxon>
        <taxon>Dikarya</taxon>
        <taxon>Ascomycota</taxon>
        <taxon>Pezizomycotina</taxon>
        <taxon>Sordariomycetes</taxon>
        <taxon>Sordariomycetidae</taxon>
        <taxon>Sordariales</taxon>
        <taxon>Sordariaceae</taxon>
        <taxon>Neurospora</taxon>
    </lineage>
</organism>
<dbReference type="GO" id="GO:0004386">
    <property type="term" value="F:helicase activity"/>
    <property type="evidence" value="ECO:0007669"/>
    <property type="project" value="UniProtKB-KW"/>
</dbReference>
<dbReference type="PROSITE" id="PS51192">
    <property type="entry name" value="HELICASE_ATP_BIND_1"/>
    <property type="match status" value="1"/>
</dbReference>
<dbReference type="InterPro" id="IPR050628">
    <property type="entry name" value="SNF2_RAD54_helicase_TF"/>
</dbReference>
<dbReference type="InterPro" id="IPR049730">
    <property type="entry name" value="SNF2/RAD54-like_C"/>
</dbReference>
<dbReference type="PROSITE" id="PS51194">
    <property type="entry name" value="HELICASE_CTER"/>
    <property type="match status" value="1"/>
</dbReference>
<proteinExistence type="predicted"/>
<sequence>MGQLSDSHPEDGGTRASSAPARPNMSAHTGSTGEIRRQWLLSRGDEIKAEDPEDSIQSVRNRVSFGTQNTAKDTTVKQEDVASLDVNQIMPVHQQKSRKNDVVNSTVGVGDDDDDDCMIIDEADVPEHVRMKANSKPFSTQVRVAPDVIGLGGKKVTVKVEEYDNGIDDHDNDNGAVSGDNLFVSQHSDRGEETDEFMMDEYAELSDGSIASERRHRHGRRPIAGGKDGLKRSPKKRPKPGREVQHIDNEYEGDDDDDIEEMEYELQILVAEQNLLERRSAKGKLTPTGEMRLEEVDQKIERIRRRLGASIDPPSVDGDKDRDTPRNSRAPTSDTTKKRKGAYAEPGKARAKKPKPEPKMTAHKKKKQKEKAMQMVTSMLSGDDPVKARARMGILSTFDHLPEEARTVKKMERHIKDVIEADDGLAPQEKKILAGDLKQLREARVAFGKKNYEQDGGTWKITGLRSRLHHYQFAGAGWMVNRERSGDVPGGFQCDDTGLGKTVMTLACIAGNPPWDRDEDPTRGGTLIVVPASAVSQWMEEIGKHTSRMTSDQYHSTRQHRMRQGSMNRMDIVVSSYQEVVKGFPNERLPEVSERMKEREGELFKVKWFRVILDECHAIKNHNTQTAKACLALQGEYKWLLSATPLQNVPNIVSFRHFRNKYELKKPQQARGLHADLSALLSKIVLKRDITTVFLGRALFDIPITHPDLELWVDFSREETLIYRMIEGKFRKELNQEFRQGAGMNVLGENFIKSSLTLALRLRQATAHPYLLESIMRDYFTPDEIQNLKEGLIKLKTDERYVEQIGRWCDGLVQQGVARLHSNGPKDHAKFGQGDYGEEFDIAPQLDSMQKAKMNKRSRAEICSCHHFYCPGCIGDHVERAKSRKAKRYICPVAICRRGLLDPLITKYSIHNQREDRGSVSFSRKVSVLDAASAAKGTYKTIRRSKEGEFALGDDFHGFQPMGDPEKETFLAEADRKHAINMTPSAKTTRVKDIILKWQNEAPDDKIIVFTHWIQLARILGRILRQEKIDFLYLVGGMGPTDREDQIKAFQTNPRIKVLVSSLRVGGQSLNLTAANRVVIMDAWWNNGIEKQAFGRVFRFGQKKESWFTRILTRNTIDKRMVDMQEDKLKAISEAIQTNDNTKHKLTDEEVGCLFGRTSRRSDGTLVIESDYEEDEGDKGDEHPDATNGGEGSSRVRHTCEGESGNDSDSDSSSDSDDSDW</sequence>
<comment type="caution">
    <text evidence="8">The sequence shown here is derived from an EMBL/GenBank/DDBJ whole genome shotgun (WGS) entry which is preliminary data.</text>
</comment>
<keyword evidence="4" id="KW-0067">ATP-binding</keyword>
<protein>
    <submittedName>
        <fullName evidence="8">P-loop containing nucleoside triphosphate hydrolase protein</fullName>
    </submittedName>
</protein>
<dbReference type="SUPFAM" id="SSF52540">
    <property type="entry name" value="P-loop containing nucleoside triphosphate hydrolases"/>
    <property type="match status" value="2"/>
</dbReference>
<dbReference type="CDD" id="cd18793">
    <property type="entry name" value="SF2_C_SNF"/>
    <property type="match status" value="1"/>
</dbReference>
<dbReference type="GO" id="GO:0006281">
    <property type="term" value="P:DNA repair"/>
    <property type="evidence" value="ECO:0007669"/>
    <property type="project" value="TreeGrafter"/>
</dbReference>
<dbReference type="GO" id="GO:0005524">
    <property type="term" value="F:ATP binding"/>
    <property type="evidence" value="ECO:0007669"/>
    <property type="project" value="UniProtKB-KW"/>
</dbReference>
<dbReference type="Pfam" id="PF00271">
    <property type="entry name" value="Helicase_C"/>
    <property type="match status" value="1"/>
</dbReference>
<evidence type="ECO:0000256" key="2">
    <source>
        <dbReference type="ARBA" id="ARBA00022801"/>
    </source>
</evidence>
<dbReference type="SMART" id="SM00490">
    <property type="entry name" value="HELICc"/>
    <property type="match status" value="1"/>
</dbReference>
<name>A0AAJ0MNN1_9PEZI</name>
<dbReference type="AlphaFoldDB" id="A0AAJ0MNN1"/>
<evidence type="ECO:0000259" key="7">
    <source>
        <dbReference type="PROSITE" id="PS51194"/>
    </source>
</evidence>
<evidence type="ECO:0000313" key="8">
    <source>
        <dbReference type="EMBL" id="KAK3488010.1"/>
    </source>
</evidence>
<feature type="region of interest" description="Disordered" evidence="5">
    <location>
        <begin position="304"/>
        <end position="369"/>
    </location>
</feature>
<accession>A0AAJ0MNN1</accession>
<keyword evidence="3" id="KW-0347">Helicase</keyword>
<evidence type="ECO:0000256" key="3">
    <source>
        <dbReference type="ARBA" id="ARBA00022806"/>
    </source>
</evidence>
<dbReference type="GO" id="GO:0005634">
    <property type="term" value="C:nucleus"/>
    <property type="evidence" value="ECO:0007669"/>
    <property type="project" value="TreeGrafter"/>
</dbReference>
<feature type="region of interest" description="Disordered" evidence="5">
    <location>
        <begin position="207"/>
        <end position="257"/>
    </location>
</feature>
<feature type="compositionally biased region" description="Basic and acidic residues" evidence="5">
    <location>
        <begin position="317"/>
        <end position="326"/>
    </location>
</feature>
<dbReference type="PANTHER" id="PTHR45626">
    <property type="entry name" value="TRANSCRIPTION TERMINATION FACTOR 2-RELATED"/>
    <property type="match status" value="1"/>
</dbReference>
<keyword evidence="1" id="KW-0547">Nucleotide-binding</keyword>
<dbReference type="InterPro" id="IPR001650">
    <property type="entry name" value="Helicase_C-like"/>
</dbReference>
<gene>
    <name evidence="8" type="ORF">B0T23DRAFT_447027</name>
</gene>
<dbReference type="GO" id="GO:0016787">
    <property type="term" value="F:hydrolase activity"/>
    <property type="evidence" value="ECO:0007669"/>
    <property type="project" value="UniProtKB-KW"/>
</dbReference>
<dbReference type="GeneID" id="87878607"/>
<dbReference type="Pfam" id="PF00176">
    <property type="entry name" value="SNF2-rel_dom"/>
    <property type="match status" value="1"/>
</dbReference>
<feature type="compositionally biased region" description="Polar residues" evidence="5">
    <location>
        <begin position="55"/>
        <end position="71"/>
    </location>
</feature>
<dbReference type="InterPro" id="IPR027417">
    <property type="entry name" value="P-loop_NTPase"/>
</dbReference>
<feature type="region of interest" description="Disordered" evidence="5">
    <location>
        <begin position="1165"/>
        <end position="1221"/>
    </location>
</feature>
<dbReference type="PANTHER" id="PTHR45626:SF17">
    <property type="entry name" value="HELICASE-LIKE TRANSCRIPTION FACTOR"/>
    <property type="match status" value="1"/>
</dbReference>
<evidence type="ECO:0000256" key="1">
    <source>
        <dbReference type="ARBA" id="ARBA00022741"/>
    </source>
</evidence>
<dbReference type="InterPro" id="IPR014001">
    <property type="entry name" value="Helicase_ATP-bd"/>
</dbReference>
<dbReference type="SUPFAM" id="SSF57850">
    <property type="entry name" value="RING/U-box"/>
    <property type="match status" value="1"/>
</dbReference>
<dbReference type="EMBL" id="JAULSX010000007">
    <property type="protein sequence ID" value="KAK3488010.1"/>
    <property type="molecule type" value="Genomic_DNA"/>
</dbReference>
<dbReference type="SMART" id="SM00487">
    <property type="entry name" value="DEXDc"/>
    <property type="match status" value="1"/>
</dbReference>
<dbReference type="InterPro" id="IPR038718">
    <property type="entry name" value="SNF2-like_sf"/>
</dbReference>
<feature type="compositionally biased region" description="Basic and acidic residues" evidence="5">
    <location>
        <begin position="240"/>
        <end position="249"/>
    </location>
</feature>
<dbReference type="RefSeq" id="XP_062690137.1">
    <property type="nucleotide sequence ID" value="XM_062840985.1"/>
</dbReference>
<dbReference type="Gene3D" id="3.40.50.300">
    <property type="entry name" value="P-loop containing nucleotide triphosphate hydrolases"/>
    <property type="match status" value="1"/>
</dbReference>
<evidence type="ECO:0000259" key="6">
    <source>
        <dbReference type="PROSITE" id="PS51192"/>
    </source>
</evidence>
<dbReference type="Gene3D" id="3.40.50.10810">
    <property type="entry name" value="Tandem AAA-ATPase domain"/>
    <property type="match status" value="1"/>
</dbReference>
<feature type="region of interest" description="Disordered" evidence="5">
    <location>
        <begin position="1"/>
        <end position="71"/>
    </location>
</feature>
<reference evidence="8 9" key="1">
    <citation type="journal article" date="2023" name="Mol. Phylogenet. Evol.">
        <title>Genome-scale phylogeny and comparative genomics of the fungal order Sordariales.</title>
        <authorList>
            <person name="Hensen N."/>
            <person name="Bonometti L."/>
            <person name="Westerberg I."/>
            <person name="Brannstrom I.O."/>
            <person name="Guillou S."/>
            <person name="Cros-Aarteil S."/>
            <person name="Calhoun S."/>
            <person name="Haridas S."/>
            <person name="Kuo A."/>
            <person name="Mondo S."/>
            <person name="Pangilinan J."/>
            <person name="Riley R."/>
            <person name="LaButti K."/>
            <person name="Andreopoulos B."/>
            <person name="Lipzen A."/>
            <person name="Chen C."/>
            <person name="Yan M."/>
            <person name="Daum C."/>
            <person name="Ng V."/>
            <person name="Clum A."/>
            <person name="Steindorff A."/>
            <person name="Ohm R.A."/>
            <person name="Martin F."/>
            <person name="Silar P."/>
            <person name="Natvig D.O."/>
            <person name="Lalanne C."/>
            <person name="Gautier V."/>
            <person name="Ament-Velasquez S.L."/>
            <person name="Kruys A."/>
            <person name="Hutchinson M.I."/>
            <person name="Powell A.J."/>
            <person name="Barry K."/>
            <person name="Miller A.N."/>
            <person name="Grigoriev I.V."/>
            <person name="Debuchy R."/>
            <person name="Gladieux P."/>
            <person name="Hiltunen Thoren M."/>
            <person name="Johannesson H."/>
        </authorList>
    </citation>
    <scope>NUCLEOTIDE SEQUENCE [LARGE SCALE GENOMIC DNA]</scope>
    <source>
        <strain evidence="8 9">FGSC 10403</strain>
    </source>
</reference>